<evidence type="ECO:0000256" key="1">
    <source>
        <dbReference type="SAM" id="SignalP"/>
    </source>
</evidence>
<keyword evidence="1" id="KW-0732">Signal</keyword>
<feature type="signal peptide" evidence="1">
    <location>
        <begin position="1"/>
        <end position="18"/>
    </location>
</feature>
<accession>A0ABU2KFD1</accession>
<dbReference type="InterPro" id="IPR036709">
    <property type="entry name" value="Autotransporte_beta_dom_sf"/>
</dbReference>
<proteinExistence type="predicted"/>
<dbReference type="RefSeq" id="WP_311400394.1">
    <property type="nucleotide sequence ID" value="NZ_JAVRBG010000002.1"/>
</dbReference>
<feature type="chain" id="PRO_5047218958" description="Outer membrane protein beta-barrel domain-containing protein" evidence="1">
    <location>
        <begin position="19"/>
        <end position="186"/>
    </location>
</feature>
<organism evidence="2 3">
    <name type="scientific">Mesonia ostreae</name>
    <dbReference type="NCBI Taxonomy" id="861110"/>
    <lineage>
        <taxon>Bacteria</taxon>
        <taxon>Pseudomonadati</taxon>
        <taxon>Bacteroidota</taxon>
        <taxon>Flavobacteriia</taxon>
        <taxon>Flavobacteriales</taxon>
        <taxon>Flavobacteriaceae</taxon>
        <taxon>Mesonia</taxon>
    </lineage>
</organism>
<dbReference type="Proteomes" id="UP001182991">
    <property type="component" value="Unassembled WGS sequence"/>
</dbReference>
<protein>
    <recommendedName>
        <fullName evidence="4">Outer membrane protein beta-barrel domain-containing protein</fullName>
    </recommendedName>
</protein>
<sequence length="186" mass="20314">MKKIVLLLVLFSTNLSQAQFIKEKSINAMIGYGLSSPHESEGDISNQGVFLQAEYVMKAASWIDFRPYLGFIYTSSNGKDIDENPTYEKAETTAVLLGGKARILAPIPYVAPYIELGIGASIGKFVTYTAFTDIDKTGVFFHVPFSFGLALGRTHNVDLGFTYYFQPSVEQTSGAVAVGLSFPLKS</sequence>
<evidence type="ECO:0008006" key="4">
    <source>
        <dbReference type="Google" id="ProtNLM"/>
    </source>
</evidence>
<evidence type="ECO:0000313" key="2">
    <source>
        <dbReference type="EMBL" id="MDT0293417.1"/>
    </source>
</evidence>
<gene>
    <name evidence="2" type="ORF">RLT85_02090</name>
</gene>
<reference evidence="3" key="1">
    <citation type="submission" date="2023-07" db="EMBL/GenBank/DDBJ databases">
        <title>Isolating and identifying novel microbial strains from the Mariana Trench.</title>
        <authorList>
            <person name="Fu H."/>
        </authorList>
    </citation>
    <scope>NUCLEOTIDE SEQUENCE [LARGE SCALE GENOMIC DNA]</scope>
    <source>
        <strain evidence="3">T-y2</strain>
    </source>
</reference>
<name>A0ABU2KFD1_9FLAO</name>
<dbReference type="SUPFAM" id="SSF103515">
    <property type="entry name" value="Autotransporter"/>
    <property type="match status" value="1"/>
</dbReference>
<comment type="caution">
    <text evidence="2">The sequence shown here is derived from an EMBL/GenBank/DDBJ whole genome shotgun (WGS) entry which is preliminary data.</text>
</comment>
<evidence type="ECO:0000313" key="3">
    <source>
        <dbReference type="Proteomes" id="UP001182991"/>
    </source>
</evidence>
<keyword evidence="3" id="KW-1185">Reference proteome</keyword>
<dbReference type="EMBL" id="JAVRBG010000002">
    <property type="protein sequence ID" value="MDT0293417.1"/>
    <property type="molecule type" value="Genomic_DNA"/>
</dbReference>